<comment type="caution">
    <text evidence="4">The sequence shown here is derived from an EMBL/GenBank/DDBJ whole genome shotgun (WGS) entry which is preliminary data.</text>
</comment>
<evidence type="ECO:0000313" key="4">
    <source>
        <dbReference type="EMBL" id="KAK6497323.1"/>
    </source>
</evidence>
<dbReference type="AlphaFoldDB" id="A0AAN8MWK4"/>
<evidence type="ECO:0000313" key="5">
    <source>
        <dbReference type="Proteomes" id="UP001307849"/>
    </source>
</evidence>
<dbReference type="Pfam" id="PF00545">
    <property type="entry name" value="Ribonuclease"/>
    <property type="match status" value="1"/>
</dbReference>
<feature type="chain" id="PRO_5042828505" evidence="3">
    <location>
        <begin position="23"/>
        <end position="184"/>
    </location>
</feature>
<proteinExistence type="predicted"/>
<dbReference type="InterPro" id="IPR016191">
    <property type="entry name" value="Ribonuclease/ribotoxin"/>
</dbReference>
<dbReference type="SUPFAM" id="SSF53933">
    <property type="entry name" value="Microbial ribonucleases"/>
    <property type="match status" value="1"/>
</dbReference>
<dbReference type="GO" id="GO:0003723">
    <property type="term" value="F:RNA binding"/>
    <property type="evidence" value="ECO:0007669"/>
    <property type="project" value="InterPro"/>
</dbReference>
<protein>
    <submittedName>
        <fullName evidence="4">Uncharacterized protein</fullName>
    </submittedName>
</protein>
<organism evidence="4 5">
    <name type="scientific">Arthrobotrys conoides</name>
    <dbReference type="NCBI Taxonomy" id="74498"/>
    <lineage>
        <taxon>Eukaryota</taxon>
        <taxon>Fungi</taxon>
        <taxon>Dikarya</taxon>
        <taxon>Ascomycota</taxon>
        <taxon>Pezizomycotina</taxon>
        <taxon>Orbiliomycetes</taxon>
        <taxon>Orbiliales</taxon>
        <taxon>Orbiliaceae</taxon>
        <taxon>Arthrobotrys</taxon>
    </lineage>
</organism>
<sequence>MISLRQVLHILCACASLVKATANHDQIVIPDSEDSNTKDAPPGTLEYATILADVPAGGVWCDHATFTQAQVATALTVAYQCLHGTRGAGCNCISGSGKHYPSDYNNTAGWFPPGLATMEIPLGTTGYCTGDPGKYRVIYDVYDGTYVGTLYHRDDDNRAFSCCYNFNAQMVGTCACNKIGGFCP</sequence>
<keyword evidence="1" id="KW-0540">Nuclease</keyword>
<keyword evidence="3" id="KW-0732">Signal</keyword>
<reference evidence="4 5" key="1">
    <citation type="submission" date="2019-10" db="EMBL/GenBank/DDBJ databases">
        <authorList>
            <person name="Palmer J.M."/>
        </authorList>
    </citation>
    <scope>NUCLEOTIDE SEQUENCE [LARGE SCALE GENOMIC DNA]</scope>
    <source>
        <strain evidence="4 5">TWF506</strain>
    </source>
</reference>
<dbReference type="GO" id="GO:0004521">
    <property type="term" value="F:RNA endonuclease activity"/>
    <property type="evidence" value="ECO:0007669"/>
    <property type="project" value="InterPro"/>
</dbReference>
<evidence type="ECO:0000256" key="3">
    <source>
        <dbReference type="SAM" id="SignalP"/>
    </source>
</evidence>
<feature type="signal peptide" evidence="3">
    <location>
        <begin position="1"/>
        <end position="22"/>
    </location>
</feature>
<name>A0AAN8MWK4_9PEZI</name>
<evidence type="ECO:0000256" key="2">
    <source>
        <dbReference type="ARBA" id="ARBA00022801"/>
    </source>
</evidence>
<dbReference type="Gene3D" id="3.10.450.30">
    <property type="entry name" value="Microbial ribonucleases"/>
    <property type="match status" value="1"/>
</dbReference>
<keyword evidence="5" id="KW-1185">Reference proteome</keyword>
<dbReference type="InterPro" id="IPR000026">
    <property type="entry name" value="N1-like"/>
</dbReference>
<dbReference type="GO" id="GO:0016787">
    <property type="term" value="F:hydrolase activity"/>
    <property type="evidence" value="ECO:0007669"/>
    <property type="project" value="UniProtKB-KW"/>
</dbReference>
<dbReference type="EMBL" id="JAVHJM010000015">
    <property type="protein sequence ID" value="KAK6497323.1"/>
    <property type="molecule type" value="Genomic_DNA"/>
</dbReference>
<gene>
    <name evidence="4" type="ORF">TWF506_004796</name>
</gene>
<keyword evidence="2" id="KW-0378">Hydrolase</keyword>
<accession>A0AAN8MWK4</accession>
<dbReference type="Proteomes" id="UP001307849">
    <property type="component" value="Unassembled WGS sequence"/>
</dbReference>
<evidence type="ECO:0000256" key="1">
    <source>
        <dbReference type="ARBA" id="ARBA00022722"/>
    </source>
</evidence>